<dbReference type="OrthoDB" id="76098at2759"/>
<comment type="caution">
    <text evidence="2">The sequence shown here is derived from an EMBL/GenBank/DDBJ whole genome shotgun (WGS) entry which is preliminary data.</text>
</comment>
<evidence type="ECO:0000313" key="2">
    <source>
        <dbReference type="EMBL" id="TPX73072.1"/>
    </source>
</evidence>
<organism evidence="2 3">
    <name type="scientific">Chytriomyces confervae</name>
    <dbReference type="NCBI Taxonomy" id="246404"/>
    <lineage>
        <taxon>Eukaryota</taxon>
        <taxon>Fungi</taxon>
        <taxon>Fungi incertae sedis</taxon>
        <taxon>Chytridiomycota</taxon>
        <taxon>Chytridiomycota incertae sedis</taxon>
        <taxon>Chytridiomycetes</taxon>
        <taxon>Chytridiales</taxon>
        <taxon>Chytriomycetaceae</taxon>
        <taxon>Chytriomyces</taxon>
    </lineage>
</organism>
<keyword evidence="1" id="KW-0732">Signal</keyword>
<dbReference type="Proteomes" id="UP000320333">
    <property type="component" value="Unassembled WGS sequence"/>
</dbReference>
<dbReference type="InterPro" id="IPR036770">
    <property type="entry name" value="Ankyrin_rpt-contain_sf"/>
</dbReference>
<keyword evidence="3" id="KW-1185">Reference proteome</keyword>
<proteinExistence type="predicted"/>
<evidence type="ECO:0000256" key="1">
    <source>
        <dbReference type="SAM" id="SignalP"/>
    </source>
</evidence>
<gene>
    <name evidence="2" type="ORF">CcCBS67573_g05649</name>
</gene>
<evidence type="ECO:0000313" key="3">
    <source>
        <dbReference type="Proteomes" id="UP000320333"/>
    </source>
</evidence>
<sequence>MNSIPREIARLIALCLPVDTGLAAAATASNSHFTQLILLDDSFAREHLATFLMTHPLVSIGRGTWTHLPFTYKCAIYARFITDANYYFGSRITAVYPIPNHAARLVSRLMDGTCIDLRKYTLKVVDFLCANANPEALKLAVVHPNMAWTKPVAQHLFLHTITGNRSDMLEFLLQQTLVIPEFGASADLTHLIESAAQFGHVDLVRKLLSDDRSDPSINDGASLREASSTGNVALTALLLQDTRVHPNPSSPLIKPAIFEATRHGHEHVVKILLADPRTNPSLPNWSTLVRAVHDRRIGIVNVLLGDARVDPAANESAALRIACSGSNPNEELLNELRMNNLPYDVARLIAVRLPVDERLTAVATASNSHFTQLLLFDDLFARSHLTTYMMTHPLETVTHGAWVLLPFAYKCATYAHLIADPSHQLRKRLYPHPPLRSVKIVSKLMNGLCIVNLHQHIIRLIDFLCLTMHPDAVKVATNHPNVVWTPDIANRVFLHSDSSKTSDILTLWLARSGYPEDYSPETEIIDAVLALRREARCAETFEM</sequence>
<feature type="signal peptide" evidence="1">
    <location>
        <begin position="1"/>
        <end position="23"/>
    </location>
</feature>
<dbReference type="Gene3D" id="1.25.40.20">
    <property type="entry name" value="Ankyrin repeat-containing domain"/>
    <property type="match status" value="1"/>
</dbReference>
<dbReference type="EMBL" id="QEAP01000210">
    <property type="protein sequence ID" value="TPX73072.1"/>
    <property type="molecule type" value="Genomic_DNA"/>
</dbReference>
<reference evidence="2 3" key="1">
    <citation type="journal article" date="2019" name="Sci. Rep.">
        <title>Comparative genomics of chytrid fungi reveal insights into the obligate biotrophic and pathogenic lifestyle of Synchytrium endobioticum.</title>
        <authorList>
            <person name="van de Vossenberg B.T.L.H."/>
            <person name="Warris S."/>
            <person name="Nguyen H.D.T."/>
            <person name="van Gent-Pelzer M.P.E."/>
            <person name="Joly D.L."/>
            <person name="van de Geest H.C."/>
            <person name="Bonants P.J.M."/>
            <person name="Smith D.S."/>
            <person name="Levesque C.A."/>
            <person name="van der Lee T.A.J."/>
        </authorList>
    </citation>
    <scope>NUCLEOTIDE SEQUENCE [LARGE SCALE GENOMIC DNA]</scope>
    <source>
        <strain evidence="2 3">CBS 675.73</strain>
    </source>
</reference>
<dbReference type="SUPFAM" id="SSF48403">
    <property type="entry name" value="Ankyrin repeat"/>
    <property type="match status" value="1"/>
</dbReference>
<evidence type="ECO:0008006" key="4">
    <source>
        <dbReference type="Google" id="ProtNLM"/>
    </source>
</evidence>
<protein>
    <recommendedName>
        <fullName evidence="4">F-box domain-containing protein</fullName>
    </recommendedName>
</protein>
<accession>A0A507FA98</accession>
<dbReference type="AlphaFoldDB" id="A0A507FA98"/>
<feature type="chain" id="PRO_5021279625" description="F-box domain-containing protein" evidence="1">
    <location>
        <begin position="24"/>
        <end position="543"/>
    </location>
</feature>
<name>A0A507FA98_9FUNG</name>